<evidence type="ECO:0000313" key="1">
    <source>
        <dbReference type="EMBL" id="RIH76315.1"/>
    </source>
</evidence>
<reference evidence="1 2" key="1">
    <citation type="submission" date="2018-08" db="EMBL/GenBank/DDBJ databases">
        <title>Meiothermus hypogaeus DSM 23238 genome sequencing project.</title>
        <authorList>
            <person name="Da Costa M.S."/>
            <person name="Albuquerque L."/>
            <person name="Raposo P."/>
            <person name="Froufe H.J.C."/>
            <person name="Barroso C.S."/>
            <person name="Egas C."/>
        </authorList>
    </citation>
    <scope>NUCLEOTIDE SEQUENCE [LARGE SCALE GENOMIC DNA]</scope>
    <source>
        <strain evidence="1 2">DSM 23238</strain>
    </source>
</reference>
<name>A0ABX9MJQ8_9DEIN</name>
<gene>
    <name evidence="1" type="ORF">Mhypo_02536</name>
</gene>
<proteinExistence type="predicted"/>
<sequence length="171" mass="19816">MSHNRVVDPFREYQDYAMAHRLREALDFYPGKLYSLSEYATLRLRRSELIRKLVGRQGDPALLSRIEQISDDLNYGFWSNPGLLKAFLRRLSPVQYPVLCSPEGFETLLSGTERLRLKKPGLAGRYYLGWLRLPELLDEPLKFEQAMLEQEHLAEELGLFLDEFHKVAGSG</sequence>
<keyword evidence="2" id="KW-1185">Reference proteome</keyword>
<comment type="caution">
    <text evidence="1">The sequence shown here is derived from an EMBL/GenBank/DDBJ whole genome shotgun (WGS) entry which is preliminary data.</text>
</comment>
<dbReference type="EMBL" id="QWKY01000054">
    <property type="protein sequence ID" value="RIH76315.1"/>
    <property type="molecule type" value="Genomic_DNA"/>
</dbReference>
<accession>A0ABX9MJQ8</accession>
<organism evidence="1 2">
    <name type="scientific">Meiothermus hypogaeus</name>
    <dbReference type="NCBI Taxonomy" id="884155"/>
    <lineage>
        <taxon>Bacteria</taxon>
        <taxon>Thermotogati</taxon>
        <taxon>Deinococcota</taxon>
        <taxon>Deinococci</taxon>
        <taxon>Thermales</taxon>
        <taxon>Thermaceae</taxon>
        <taxon>Meiothermus</taxon>
    </lineage>
</organism>
<evidence type="ECO:0000313" key="2">
    <source>
        <dbReference type="Proteomes" id="UP000265443"/>
    </source>
</evidence>
<dbReference type="Proteomes" id="UP000265443">
    <property type="component" value="Unassembled WGS sequence"/>
</dbReference>
<protein>
    <submittedName>
        <fullName evidence="1">Uncharacterized protein</fullName>
    </submittedName>
</protein>